<sequence length="111" mass="12791">MAVILAIELAFDKGWNHLWLESDSFLVIHLLLNKSLRPPWSLHNRWLNCLALTSHMSFRCSHAFRETNSAADAIANLSLQHESLFWWSSCPPQLGKFIFQDACGLPCYRFS</sequence>
<reference evidence="1 2" key="1">
    <citation type="journal article" date="2023" name="Science">
        <title>Complex scaffold remodeling in plant triterpene biosynthesis.</title>
        <authorList>
            <person name="De La Pena R."/>
            <person name="Hodgson H."/>
            <person name="Liu J.C."/>
            <person name="Stephenson M.J."/>
            <person name="Martin A.C."/>
            <person name="Owen C."/>
            <person name="Harkess A."/>
            <person name="Leebens-Mack J."/>
            <person name="Jimenez L.E."/>
            <person name="Osbourn A."/>
            <person name="Sattely E.S."/>
        </authorList>
    </citation>
    <scope>NUCLEOTIDE SEQUENCE [LARGE SCALE GENOMIC DNA]</scope>
    <source>
        <strain evidence="2">cv. JPN11</strain>
        <tissue evidence="1">Leaf</tissue>
    </source>
</reference>
<keyword evidence="2" id="KW-1185">Reference proteome</keyword>
<dbReference type="Proteomes" id="UP001164539">
    <property type="component" value="Chromosome 3"/>
</dbReference>
<protein>
    <submittedName>
        <fullName evidence="1">Ribonuclease H</fullName>
    </submittedName>
</protein>
<proteinExistence type="predicted"/>
<gene>
    <name evidence="1" type="ORF">OWV82_006746</name>
</gene>
<organism evidence="1 2">
    <name type="scientific">Melia azedarach</name>
    <name type="common">Chinaberry tree</name>
    <dbReference type="NCBI Taxonomy" id="155640"/>
    <lineage>
        <taxon>Eukaryota</taxon>
        <taxon>Viridiplantae</taxon>
        <taxon>Streptophyta</taxon>
        <taxon>Embryophyta</taxon>
        <taxon>Tracheophyta</taxon>
        <taxon>Spermatophyta</taxon>
        <taxon>Magnoliopsida</taxon>
        <taxon>eudicotyledons</taxon>
        <taxon>Gunneridae</taxon>
        <taxon>Pentapetalae</taxon>
        <taxon>rosids</taxon>
        <taxon>malvids</taxon>
        <taxon>Sapindales</taxon>
        <taxon>Meliaceae</taxon>
        <taxon>Melia</taxon>
    </lineage>
</organism>
<evidence type="ECO:0000313" key="1">
    <source>
        <dbReference type="EMBL" id="KAJ4723364.1"/>
    </source>
</evidence>
<comment type="caution">
    <text evidence="1">The sequence shown here is derived from an EMBL/GenBank/DDBJ whole genome shotgun (WGS) entry which is preliminary data.</text>
</comment>
<accession>A0ACC1YJP5</accession>
<dbReference type="EMBL" id="CM051396">
    <property type="protein sequence ID" value="KAJ4723364.1"/>
    <property type="molecule type" value="Genomic_DNA"/>
</dbReference>
<evidence type="ECO:0000313" key="2">
    <source>
        <dbReference type="Proteomes" id="UP001164539"/>
    </source>
</evidence>
<name>A0ACC1YJP5_MELAZ</name>